<name>A0ABM4ANE2_VANTA</name>
<reference evidence="10" key="1">
    <citation type="submission" date="2025-05" db="UniProtKB">
        <authorList>
            <consortium name="RefSeq"/>
        </authorList>
    </citation>
    <scope>NUCLEOTIDE SEQUENCE [LARGE SCALE GENOMIC DNA]</scope>
</reference>
<comment type="catalytic activity">
    <reaction evidence="1">
        <text>Endonucleolytic cleavage to 5'-phosphomonoester.</text>
        <dbReference type="EC" id="3.1.26.4"/>
    </reaction>
</comment>
<dbReference type="InterPro" id="IPR012337">
    <property type="entry name" value="RNaseH-like_sf"/>
</dbReference>
<keyword evidence="5" id="KW-0479">Metal-binding</keyword>
<dbReference type="CDD" id="cd09276">
    <property type="entry name" value="Rnase_HI_RT_non_LTR"/>
    <property type="match status" value="1"/>
</dbReference>
<gene>
    <name evidence="11" type="primary">LOC113403591</name>
</gene>
<evidence type="ECO:0000313" key="11">
    <source>
        <dbReference type="RefSeq" id="XP_064072811.1"/>
    </source>
</evidence>
<evidence type="ECO:0000256" key="8">
    <source>
        <dbReference type="SAM" id="MobiDB-lite"/>
    </source>
</evidence>
<evidence type="ECO:0000256" key="1">
    <source>
        <dbReference type="ARBA" id="ARBA00000077"/>
    </source>
</evidence>
<dbReference type="PANTHER" id="PTHR10642:SF26">
    <property type="entry name" value="RIBONUCLEASE H1"/>
    <property type="match status" value="1"/>
</dbReference>
<feature type="region of interest" description="Disordered" evidence="8">
    <location>
        <begin position="575"/>
        <end position="604"/>
    </location>
</feature>
<evidence type="ECO:0000313" key="10">
    <source>
        <dbReference type="Proteomes" id="UP001652626"/>
    </source>
</evidence>
<evidence type="ECO:0000256" key="7">
    <source>
        <dbReference type="ARBA" id="ARBA00022801"/>
    </source>
</evidence>
<evidence type="ECO:0000256" key="2">
    <source>
        <dbReference type="ARBA" id="ARBA00005300"/>
    </source>
</evidence>
<evidence type="ECO:0000256" key="5">
    <source>
        <dbReference type="ARBA" id="ARBA00022723"/>
    </source>
</evidence>
<dbReference type="PROSITE" id="PS50879">
    <property type="entry name" value="RNASE_H_1"/>
    <property type="match status" value="1"/>
</dbReference>
<evidence type="ECO:0000256" key="6">
    <source>
        <dbReference type="ARBA" id="ARBA00022759"/>
    </source>
</evidence>
<dbReference type="PANTHER" id="PTHR10642">
    <property type="entry name" value="RIBONUCLEASE H1"/>
    <property type="match status" value="1"/>
</dbReference>
<protein>
    <recommendedName>
        <fullName evidence="3">ribonuclease H</fullName>
        <ecNumber evidence="3">3.1.26.4</ecNumber>
    </recommendedName>
</protein>
<evidence type="ECO:0000256" key="3">
    <source>
        <dbReference type="ARBA" id="ARBA00012180"/>
    </source>
</evidence>
<dbReference type="EC" id="3.1.26.4" evidence="3"/>
<dbReference type="GeneID" id="113403591"/>
<keyword evidence="7" id="KW-0378">Hydrolase</keyword>
<proteinExistence type="inferred from homology"/>
<accession>A0ABM4ANE2</accession>
<keyword evidence="10" id="KW-1185">Reference proteome</keyword>
<dbReference type="Gene3D" id="3.30.420.10">
    <property type="entry name" value="Ribonuclease H-like superfamily/Ribonuclease H"/>
    <property type="match status" value="1"/>
</dbReference>
<dbReference type="RefSeq" id="XP_064072811.1">
    <property type="nucleotide sequence ID" value="XM_064216741.1"/>
</dbReference>
<keyword evidence="6" id="KW-0255">Endonuclease</keyword>
<dbReference type="Proteomes" id="UP001652626">
    <property type="component" value="Chromosome 2"/>
</dbReference>
<dbReference type="SUPFAM" id="SSF53098">
    <property type="entry name" value="Ribonuclease H-like"/>
    <property type="match status" value="1"/>
</dbReference>
<dbReference type="InterPro" id="IPR002156">
    <property type="entry name" value="RNaseH_domain"/>
</dbReference>
<evidence type="ECO:0000259" key="9">
    <source>
        <dbReference type="PROSITE" id="PS50879"/>
    </source>
</evidence>
<dbReference type="Pfam" id="PF00075">
    <property type="entry name" value="RNase_H"/>
    <property type="match status" value="1"/>
</dbReference>
<reference evidence="11" key="2">
    <citation type="submission" date="2025-08" db="UniProtKB">
        <authorList>
            <consortium name="RefSeq"/>
        </authorList>
    </citation>
    <scope>IDENTIFICATION</scope>
    <source>
        <tissue evidence="11">Whole body</tissue>
    </source>
</reference>
<feature type="domain" description="RNase H type-1" evidence="9">
    <location>
        <begin position="253"/>
        <end position="385"/>
    </location>
</feature>
<comment type="similarity">
    <text evidence="2">Belongs to the RNase H family.</text>
</comment>
<organism evidence="10 11">
    <name type="scientific">Vanessa tameamea</name>
    <name type="common">Kamehameha butterfly</name>
    <dbReference type="NCBI Taxonomy" id="334116"/>
    <lineage>
        <taxon>Eukaryota</taxon>
        <taxon>Metazoa</taxon>
        <taxon>Ecdysozoa</taxon>
        <taxon>Arthropoda</taxon>
        <taxon>Hexapoda</taxon>
        <taxon>Insecta</taxon>
        <taxon>Pterygota</taxon>
        <taxon>Neoptera</taxon>
        <taxon>Endopterygota</taxon>
        <taxon>Lepidoptera</taxon>
        <taxon>Glossata</taxon>
        <taxon>Ditrysia</taxon>
        <taxon>Papilionoidea</taxon>
        <taxon>Nymphalidae</taxon>
        <taxon>Nymphalinae</taxon>
        <taxon>Vanessa</taxon>
    </lineage>
</organism>
<dbReference type="InterPro" id="IPR050092">
    <property type="entry name" value="RNase_H"/>
</dbReference>
<dbReference type="InterPro" id="IPR036397">
    <property type="entry name" value="RNaseH_sf"/>
</dbReference>
<keyword evidence="4" id="KW-0540">Nuclease</keyword>
<sequence>MEKRNFFCQAFADDVVLVFAGDTALEIEGQAGAALSFAHEWGVANKLKFAPQKTCAMVMTNKLKYDTPRLSMAGVDIGMSDEIKILGLTIDKKLTFNKHVANICVKGTDIYKRLSKAARVSWGLHPEIIRLIYKAAVEPIITYAAAAWAPAAGKLGVQKHLNAVQRGFAQKLCKSYRTVSLNAALVLAGILPLDLRVKEAAALYEARRGSSRLVLGDRETERAAGFADAPHPAMQMDLEIRSLSDQNQVDQNNVQQVRIFTDGSKIDGRVGAALSLWNNEVETKAVKLSLPAYCTVYQAELLAICRATGEILKSGGSSFGLYSDSRAALETVTGQWNLHPLAVEIRRNLHRALVQSKIVSLFWIKAHAGLPGNERADCLAKEAALSSRRKPDYDQVPVSFVKRNIREKTLDEWNRRYQSGGTASVTRAFFPDAVKAYKMIRNIKPQGYLTQMLTGHGGFSDYLFRFKCRESPSCLCDPQAVESTLHCLLECPIHQNDRFNLEQKTGVKLDKSNLPDLIDNKEHSTDFMRYCEKICKISPDLNQKLLELGETPVGRGVDSHERAVLYDGGHAPSAFGDPIDRRGAGDSGSDDGNHSLVVGYPVVP</sequence>
<evidence type="ECO:0000256" key="4">
    <source>
        <dbReference type="ARBA" id="ARBA00022722"/>
    </source>
</evidence>